<organism evidence="9 10">
    <name type="scientific">Methylophaga thiooxydans DMS010</name>
    <dbReference type="NCBI Taxonomy" id="637616"/>
    <lineage>
        <taxon>Bacteria</taxon>
        <taxon>Pseudomonadati</taxon>
        <taxon>Pseudomonadota</taxon>
        <taxon>Gammaproteobacteria</taxon>
        <taxon>Thiotrichales</taxon>
        <taxon>Piscirickettsiaceae</taxon>
        <taxon>Methylophaga</taxon>
    </lineage>
</organism>
<feature type="transmembrane region" description="Helical" evidence="7">
    <location>
        <begin position="247"/>
        <end position="266"/>
    </location>
</feature>
<keyword evidence="6 7" id="KW-0472">Membrane</keyword>
<evidence type="ECO:0000313" key="10">
    <source>
        <dbReference type="Proteomes" id="UP000004679"/>
    </source>
</evidence>
<feature type="transmembrane region" description="Helical" evidence="7">
    <location>
        <begin position="155"/>
        <end position="172"/>
    </location>
</feature>
<evidence type="ECO:0000313" key="9">
    <source>
        <dbReference type="EMBL" id="EEF80555.1"/>
    </source>
</evidence>
<proteinExistence type="predicted"/>
<reference evidence="9 10" key="1">
    <citation type="journal article" date="2011" name="J. Bacteriol.">
        <title>Draft genome sequence of the chemolithoheterotrophic, halophilic methylotroph Methylophaga thiooxydans DMS010.</title>
        <authorList>
            <person name="Boden R."/>
            <person name="Ferriera S."/>
            <person name="Johnson J."/>
            <person name="Kelly D.P."/>
            <person name="Murrell J.C."/>
            <person name="Schafer H."/>
        </authorList>
    </citation>
    <scope>NUCLEOTIDE SEQUENCE [LARGE SCALE GENOMIC DNA]</scope>
    <source>
        <strain evidence="9 10">DMS010</strain>
    </source>
</reference>
<comment type="subcellular location">
    <subcellularLocation>
        <location evidence="1">Cell membrane</location>
        <topology evidence="1">Multi-pass membrane protein</topology>
    </subcellularLocation>
</comment>
<feature type="transmembrane region" description="Helical" evidence="7">
    <location>
        <begin position="393"/>
        <end position="410"/>
    </location>
</feature>
<keyword evidence="5 7" id="KW-1133">Transmembrane helix</keyword>
<dbReference type="Pfam" id="PF07690">
    <property type="entry name" value="MFS_1"/>
    <property type="match status" value="2"/>
</dbReference>
<dbReference type="AlphaFoldDB" id="C0N440"/>
<dbReference type="HOGENOM" id="CLU_035002_0_0_6"/>
<keyword evidence="2" id="KW-0813">Transport</keyword>
<dbReference type="GO" id="GO:0022857">
    <property type="term" value="F:transmembrane transporter activity"/>
    <property type="evidence" value="ECO:0007669"/>
    <property type="project" value="InterPro"/>
</dbReference>
<feature type="transmembrane region" description="Helical" evidence="7">
    <location>
        <begin position="326"/>
        <end position="347"/>
    </location>
</feature>
<evidence type="ECO:0000259" key="8">
    <source>
        <dbReference type="PROSITE" id="PS50850"/>
    </source>
</evidence>
<dbReference type="GO" id="GO:0005886">
    <property type="term" value="C:plasma membrane"/>
    <property type="evidence" value="ECO:0007669"/>
    <property type="project" value="UniProtKB-SubCell"/>
</dbReference>
<feature type="domain" description="Major facilitator superfamily (MFS) profile" evidence="8">
    <location>
        <begin position="238"/>
        <end position="424"/>
    </location>
</feature>
<feature type="domain" description="Major facilitator superfamily (MFS) profile" evidence="8">
    <location>
        <begin position="1"/>
        <end position="203"/>
    </location>
</feature>
<dbReference type="OrthoDB" id="9810492at2"/>
<evidence type="ECO:0000256" key="5">
    <source>
        <dbReference type="ARBA" id="ARBA00022989"/>
    </source>
</evidence>
<dbReference type="PANTHER" id="PTHR23517:SF3">
    <property type="entry name" value="INTEGRAL MEMBRANE TRANSPORT PROTEIN"/>
    <property type="match status" value="1"/>
</dbReference>
<gene>
    <name evidence="9" type="ORF">MDMS009_880</name>
</gene>
<dbReference type="SUPFAM" id="SSF103473">
    <property type="entry name" value="MFS general substrate transporter"/>
    <property type="match status" value="1"/>
</dbReference>
<feature type="transmembrane region" description="Helical" evidence="7">
    <location>
        <begin position="368"/>
        <end position="387"/>
    </location>
</feature>
<evidence type="ECO:0000256" key="2">
    <source>
        <dbReference type="ARBA" id="ARBA00022448"/>
    </source>
</evidence>
<dbReference type="PROSITE" id="PS50850">
    <property type="entry name" value="MFS"/>
    <property type="match status" value="2"/>
</dbReference>
<dbReference type="EMBL" id="GG657892">
    <property type="protein sequence ID" value="EEF80555.1"/>
    <property type="molecule type" value="Genomic_DNA"/>
</dbReference>
<sequence length="424" mass="46501">MKIRSLFTIRHMTQPMSSVFEFTLLLIQVFLVGMLVGGLRVILPAIAESEYKLFLSSPILISTIVLAFGFGKAVFNLVAGFLTTSFSYKRILIYGWLVGIPVPFIIAYSSSWVGVSVALTLLGVNQGLNWSITQAAKVQIIKKEHRGHAMGMNEFFGYVGVAFAGVITANLVESFTSKNVLMTFSLVIIFLGLLCTIKMHEKFDSSGSLSKEAAIKSMGHSLSSIGHKFLVVSWQNKRLMALCQAGFVEKFIDALVWLFFPIYFLYEGLSIVEVSWVVSCYSFAWGGLQFVTGRLSDVFGRVPLITAGMLISGVGILLILVYSGLIWWGCCSLITGLGMALLYPNLSAAVADEVHLVDTSITLGIYRFWRDLGYAGATLAFAVASYLNPSITMKFIIVSLCMLGSTVLLIKNMRSESKTSARSF</sequence>
<evidence type="ECO:0000256" key="4">
    <source>
        <dbReference type="ARBA" id="ARBA00022692"/>
    </source>
</evidence>
<evidence type="ECO:0000256" key="1">
    <source>
        <dbReference type="ARBA" id="ARBA00004651"/>
    </source>
</evidence>
<keyword evidence="4 7" id="KW-0812">Transmembrane</keyword>
<accession>C0N440</accession>
<dbReference type="InterPro" id="IPR036259">
    <property type="entry name" value="MFS_trans_sf"/>
</dbReference>
<evidence type="ECO:0000256" key="7">
    <source>
        <dbReference type="SAM" id="Phobius"/>
    </source>
</evidence>
<dbReference type="PANTHER" id="PTHR23517">
    <property type="entry name" value="RESISTANCE PROTEIN MDTM, PUTATIVE-RELATED-RELATED"/>
    <property type="match status" value="1"/>
</dbReference>
<dbReference type="InterPro" id="IPR020846">
    <property type="entry name" value="MFS_dom"/>
</dbReference>
<keyword evidence="10" id="KW-1185">Reference proteome</keyword>
<name>C0N440_9GAMM</name>
<keyword evidence="3" id="KW-1003">Cell membrane</keyword>
<feature type="transmembrane region" description="Helical" evidence="7">
    <location>
        <begin position="59"/>
        <end position="79"/>
    </location>
</feature>
<dbReference type="Gene3D" id="1.20.1250.20">
    <property type="entry name" value="MFS general substrate transporter like domains"/>
    <property type="match status" value="2"/>
</dbReference>
<feature type="transmembrane region" description="Helical" evidence="7">
    <location>
        <begin position="178"/>
        <end position="197"/>
    </location>
</feature>
<evidence type="ECO:0000256" key="6">
    <source>
        <dbReference type="ARBA" id="ARBA00023136"/>
    </source>
</evidence>
<dbReference type="InterPro" id="IPR050171">
    <property type="entry name" value="MFS_Transporters"/>
</dbReference>
<feature type="transmembrane region" description="Helical" evidence="7">
    <location>
        <begin position="91"/>
        <end position="109"/>
    </location>
</feature>
<evidence type="ECO:0000256" key="3">
    <source>
        <dbReference type="ARBA" id="ARBA00022475"/>
    </source>
</evidence>
<dbReference type="Proteomes" id="UP000004679">
    <property type="component" value="Unassembled WGS sequence"/>
</dbReference>
<dbReference type="InterPro" id="IPR011701">
    <property type="entry name" value="MFS"/>
</dbReference>
<feature type="transmembrane region" description="Helical" evidence="7">
    <location>
        <begin position="20"/>
        <end position="47"/>
    </location>
</feature>
<protein>
    <submittedName>
        <fullName evidence="9">Transporter, major facilitator family</fullName>
    </submittedName>
</protein>
<feature type="transmembrane region" description="Helical" evidence="7">
    <location>
        <begin position="298"/>
        <end position="320"/>
    </location>
</feature>